<dbReference type="EMBL" id="CM004471">
    <property type="protein sequence ID" value="OCT86781.1"/>
    <property type="molecule type" value="Genomic_DNA"/>
</dbReference>
<feature type="transmembrane region" description="Helical" evidence="1">
    <location>
        <begin position="25"/>
        <end position="45"/>
    </location>
</feature>
<evidence type="ECO:0000313" key="3">
    <source>
        <dbReference type="Proteomes" id="UP000694892"/>
    </source>
</evidence>
<proteinExistence type="predicted"/>
<accession>A0A974D9S1</accession>
<keyword evidence="1" id="KW-0812">Transmembrane</keyword>
<dbReference type="AlphaFoldDB" id="A0A974D9S1"/>
<evidence type="ECO:0000256" key="1">
    <source>
        <dbReference type="SAM" id="Phobius"/>
    </source>
</evidence>
<keyword evidence="1" id="KW-0472">Membrane</keyword>
<reference evidence="3" key="1">
    <citation type="journal article" date="2016" name="Nature">
        <title>Genome evolution in the allotetraploid frog Xenopus laevis.</title>
        <authorList>
            <person name="Session A.M."/>
            <person name="Uno Y."/>
            <person name="Kwon T."/>
            <person name="Chapman J.A."/>
            <person name="Toyoda A."/>
            <person name="Takahashi S."/>
            <person name="Fukui A."/>
            <person name="Hikosaka A."/>
            <person name="Suzuki A."/>
            <person name="Kondo M."/>
            <person name="van Heeringen S.J."/>
            <person name="Quigley I."/>
            <person name="Heinz S."/>
            <person name="Ogino H."/>
            <person name="Ochi H."/>
            <person name="Hellsten U."/>
            <person name="Lyons J.B."/>
            <person name="Simakov O."/>
            <person name="Putnam N."/>
            <person name="Stites J."/>
            <person name="Kuroki Y."/>
            <person name="Tanaka T."/>
            <person name="Michiue T."/>
            <person name="Watanabe M."/>
            <person name="Bogdanovic O."/>
            <person name="Lister R."/>
            <person name="Georgiou G."/>
            <person name="Paranjpe S.S."/>
            <person name="van Kruijsbergen I."/>
            <person name="Shu S."/>
            <person name="Carlson J."/>
            <person name="Kinoshita T."/>
            <person name="Ohta Y."/>
            <person name="Mawaribuchi S."/>
            <person name="Jenkins J."/>
            <person name="Grimwood J."/>
            <person name="Schmutz J."/>
            <person name="Mitros T."/>
            <person name="Mozaffari S.V."/>
            <person name="Suzuki Y."/>
            <person name="Haramoto Y."/>
            <person name="Yamamoto T.S."/>
            <person name="Takagi C."/>
            <person name="Heald R."/>
            <person name="Miller K."/>
            <person name="Haudenschild C."/>
            <person name="Kitzman J."/>
            <person name="Nakayama T."/>
            <person name="Izutsu Y."/>
            <person name="Robert J."/>
            <person name="Fortriede J."/>
            <person name="Burns K."/>
            <person name="Lotay V."/>
            <person name="Karimi K."/>
            <person name="Yasuoka Y."/>
            <person name="Dichmann D.S."/>
            <person name="Flajnik M.F."/>
            <person name="Houston D.W."/>
            <person name="Shendure J."/>
            <person name="DuPasquier L."/>
            <person name="Vize P.D."/>
            <person name="Zorn A.M."/>
            <person name="Ito M."/>
            <person name="Marcotte E.M."/>
            <person name="Wallingford J.B."/>
            <person name="Ito Y."/>
            <person name="Asashima M."/>
            <person name="Ueno N."/>
            <person name="Matsuda Y."/>
            <person name="Veenstra G.J."/>
            <person name="Fujiyama A."/>
            <person name="Harland R.M."/>
            <person name="Taira M."/>
            <person name="Rokhsar D.S."/>
        </authorList>
    </citation>
    <scope>NUCLEOTIDE SEQUENCE [LARGE SCALE GENOMIC DNA]</scope>
    <source>
        <strain evidence="3">J</strain>
    </source>
</reference>
<organism evidence="2 3">
    <name type="scientific">Xenopus laevis</name>
    <name type="common">African clawed frog</name>
    <dbReference type="NCBI Taxonomy" id="8355"/>
    <lineage>
        <taxon>Eukaryota</taxon>
        <taxon>Metazoa</taxon>
        <taxon>Chordata</taxon>
        <taxon>Craniata</taxon>
        <taxon>Vertebrata</taxon>
        <taxon>Euteleostomi</taxon>
        <taxon>Amphibia</taxon>
        <taxon>Batrachia</taxon>
        <taxon>Anura</taxon>
        <taxon>Pipoidea</taxon>
        <taxon>Pipidae</taxon>
        <taxon>Xenopodinae</taxon>
        <taxon>Xenopus</taxon>
        <taxon>Xenopus</taxon>
    </lineage>
</organism>
<sequence>MVKTLHPIEVTVPECFLWLWRQNSVFHYVAQVLLGVSLCPSLFFLQRFAKNVKYLYSSLYIYIFIHPYNIESR</sequence>
<dbReference type="Proteomes" id="UP000694892">
    <property type="component" value="Chromosome 3S"/>
</dbReference>
<evidence type="ECO:0000313" key="2">
    <source>
        <dbReference type="EMBL" id="OCT86781.1"/>
    </source>
</evidence>
<protein>
    <submittedName>
        <fullName evidence="2">Uncharacterized protein</fullName>
    </submittedName>
</protein>
<gene>
    <name evidence="2" type="ORF">XELAEV_18020470mg</name>
</gene>
<name>A0A974D9S1_XENLA</name>
<keyword evidence="1" id="KW-1133">Transmembrane helix</keyword>